<protein>
    <recommendedName>
        <fullName evidence="9">lipopolysaccharide heptosyltransferase II</fullName>
        <ecNumber evidence="9">2.4.99.24</ecNumber>
    </recommendedName>
</protein>
<dbReference type="EC" id="2.4.99.24" evidence="9"/>
<dbReference type="GO" id="GO:0005886">
    <property type="term" value="C:plasma membrane"/>
    <property type="evidence" value="ECO:0007669"/>
    <property type="project" value="UniProtKB-SubCell"/>
</dbReference>
<dbReference type="GO" id="GO:0009244">
    <property type="term" value="P:lipopolysaccharide core region biosynthetic process"/>
    <property type="evidence" value="ECO:0007669"/>
    <property type="project" value="TreeGrafter"/>
</dbReference>
<keyword evidence="13" id="KW-1185">Reference proteome</keyword>
<comment type="subcellular location">
    <subcellularLocation>
        <location evidence="1">Cell inner membrane</location>
    </subcellularLocation>
</comment>
<feature type="transmembrane region" description="Helical" evidence="11">
    <location>
        <begin position="12"/>
        <end position="32"/>
    </location>
</feature>
<dbReference type="GO" id="GO:0008713">
    <property type="term" value="F:ADP-heptose-lipopolysaccharide heptosyltransferase activity"/>
    <property type="evidence" value="ECO:0007669"/>
    <property type="project" value="UniProtKB-EC"/>
</dbReference>
<dbReference type="PANTHER" id="PTHR30160:SF7">
    <property type="entry name" value="ADP-HEPTOSE--LPS HEPTOSYLTRANSFERASE 2"/>
    <property type="match status" value="1"/>
</dbReference>
<dbReference type="Proteomes" id="UP000534294">
    <property type="component" value="Unassembled WGS sequence"/>
</dbReference>
<dbReference type="InterPro" id="IPR051199">
    <property type="entry name" value="LPS_LOS_Heptosyltrfase"/>
</dbReference>
<dbReference type="CDD" id="cd07984">
    <property type="entry name" value="LPLAT_LABLAT-like"/>
    <property type="match status" value="1"/>
</dbReference>
<accession>A0A7W8DQK2</accession>
<proteinExistence type="inferred from homology"/>
<evidence type="ECO:0000256" key="4">
    <source>
        <dbReference type="ARBA" id="ARBA00022676"/>
    </source>
</evidence>
<evidence type="ECO:0000256" key="1">
    <source>
        <dbReference type="ARBA" id="ARBA00004533"/>
    </source>
</evidence>
<dbReference type="NCBIfam" id="TIGR02195">
    <property type="entry name" value="heptsyl_trn_II"/>
    <property type="match status" value="1"/>
</dbReference>
<dbReference type="GO" id="GO:0016746">
    <property type="term" value="F:acyltransferase activity"/>
    <property type="evidence" value="ECO:0007669"/>
    <property type="project" value="UniProtKB-KW"/>
</dbReference>
<dbReference type="SUPFAM" id="SSF53756">
    <property type="entry name" value="UDP-Glycosyltransferase/glycogen phosphorylase"/>
    <property type="match status" value="1"/>
</dbReference>
<keyword evidence="4" id="KW-0328">Glycosyltransferase</keyword>
<evidence type="ECO:0000313" key="13">
    <source>
        <dbReference type="Proteomes" id="UP000534294"/>
    </source>
</evidence>
<dbReference type="GO" id="GO:0005829">
    <property type="term" value="C:cytosol"/>
    <property type="evidence" value="ECO:0007669"/>
    <property type="project" value="TreeGrafter"/>
</dbReference>
<dbReference type="Gene3D" id="3.40.50.2000">
    <property type="entry name" value="Glycogen Phosphorylase B"/>
    <property type="match status" value="2"/>
</dbReference>
<sequence>MGKSRKPKNQTLQLISHWLVYALFRCIEGLLWLLPVEMVWYLGRILGTIGFYVSPKYRNLAKHNLRIAFGREKKEHWIHHTAKAHFQSLISNVLCGFKLPMMAQAEVEKRVTVEGIHHTHEAMAVGKPILYLVCHLSCWEILTQVPSLFVFGRQPATVYQPLRNPFLNALLIRRRRKLGYTLFDRQDGFTGPMKHMKEGGCLGVLVDQHAGDHGVWAPFFDRLASTTPIAAMMAHRARGVLMPLAIYDDGPGRWRMVCSAPVVSPEAKQTVEGLTTEMNHRVEEMVRRQPENWFWVHNRWKLPKPRFLLHDYKRGIALPAGYDPARLQPFELLVRSPNWLGDACMAFPAVRAMKAGRPDLKLTVFGPEKLRELWESQPEVDRYIGKDNKEGLFSVACRIKKTGVRFDAAILLTNSTRSTLEFWLAGIPRLVGYKGSLRSRLLTQIIKEPKKVEGPPMHHTLRYLHVARSCGAQTEGWDATLPVNTVPAGSPLRVGICAGAEYGQAKRWPMDRYAAVMKQVSAGHPQIEWAFFGAPGEAAMGEQLSQMVGPEVPHVNLVGKTKLSGLIEQLRTCTLLVTNDTGTMHLAAALGVPTVSIFGSTEPVLTGPLGPQHTVIRHHVPCSPCFKRECPYGHYDCMTLVTPARVAAAVEDRLASSRVSK</sequence>
<dbReference type="GO" id="GO:0009247">
    <property type="term" value="P:glycolipid biosynthetic process"/>
    <property type="evidence" value="ECO:0007669"/>
    <property type="project" value="UniProtKB-ARBA"/>
</dbReference>
<evidence type="ECO:0000256" key="11">
    <source>
        <dbReference type="SAM" id="Phobius"/>
    </source>
</evidence>
<organism evidence="12 13">
    <name type="scientific">Prosthecobacter dejongeii</name>
    <dbReference type="NCBI Taxonomy" id="48465"/>
    <lineage>
        <taxon>Bacteria</taxon>
        <taxon>Pseudomonadati</taxon>
        <taxon>Verrucomicrobiota</taxon>
        <taxon>Verrucomicrobiia</taxon>
        <taxon>Verrucomicrobiales</taxon>
        <taxon>Verrucomicrobiaceae</taxon>
        <taxon>Prosthecobacter</taxon>
    </lineage>
</organism>
<reference evidence="12 13" key="1">
    <citation type="submission" date="2020-08" db="EMBL/GenBank/DDBJ databases">
        <title>Genomic Encyclopedia of Type Strains, Phase IV (KMG-IV): sequencing the most valuable type-strain genomes for metagenomic binning, comparative biology and taxonomic classification.</title>
        <authorList>
            <person name="Goeker M."/>
        </authorList>
    </citation>
    <scope>NUCLEOTIDE SEQUENCE [LARGE SCALE GENOMIC DNA]</scope>
    <source>
        <strain evidence="12 13">DSM 12251</strain>
    </source>
</reference>
<evidence type="ECO:0000313" key="12">
    <source>
        <dbReference type="EMBL" id="MBB5038417.1"/>
    </source>
</evidence>
<keyword evidence="11" id="KW-1133">Transmembrane helix</keyword>
<keyword evidence="2" id="KW-1003">Cell membrane</keyword>
<comment type="similarity">
    <text evidence="8">Belongs to the glycosyltransferase 9 family.</text>
</comment>
<evidence type="ECO:0000256" key="5">
    <source>
        <dbReference type="ARBA" id="ARBA00022679"/>
    </source>
</evidence>
<keyword evidence="3" id="KW-0997">Cell inner membrane</keyword>
<keyword evidence="5 12" id="KW-0808">Transferase</keyword>
<comment type="catalytic activity">
    <reaction evidence="10">
        <text>an L-alpha-D-Hep-(1-&gt;5)-[alpha-Kdo-(2-&gt;4)]-alpha-Kdo-(2-&gt;6)-lipid A + ADP-L-glycero-beta-D-manno-heptose = an L-alpha-D-Hep-(1-&gt;3)-L-alpha-D-Hep-(1-&gt;5)-[alpha-Kdo-(2-&gt;4)]-alpha-Kdo-(2-&gt;6)-lipid A + ADP + H(+)</text>
        <dbReference type="Rhea" id="RHEA:74071"/>
        <dbReference type="ChEBI" id="CHEBI:15378"/>
        <dbReference type="ChEBI" id="CHEBI:61506"/>
        <dbReference type="ChEBI" id="CHEBI:193068"/>
        <dbReference type="ChEBI" id="CHEBI:193069"/>
        <dbReference type="ChEBI" id="CHEBI:456216"/>
        <dbReference type="EC" id="2.4.99.24"/>
    </reaction>
</comment>
<dbReference type="RefSeq" id="WP_184209226.1">
    <property type="nucleotide sequence ID" value="NZ_JACHIF010000005.1"/>
</dbReference>
<gene>
    <name evidence="12" type="ORF">HNQ64_002680</name>
</gene>
<evidence type="ECO:0000256" key="7">
    <source>
        <dbReference type="ARBA" id="ARBA00023315"/>
    </source>
</evidence>
<dbReference type="CDD" id="cd03789">
    <property type="entry name" value="GT9_LPS_heptosyltransferase"/>
    <property type="match status" value="1"/>
</dbReference>
<dbReference type="InterPro" id="IPR011910">
    <property type="entry name" value="RfaF"/>
</dbReference>
<evidence type="ECO:0000256" key="3">
    <source>
        <dbReference type="ARBA" id="ARBA00022519"/>
    </source>
</evidence>
<comment type="caution">
    <text evidence="12">The sequence shown here is derived from an EMBL/GenBank/DDBJ whole genome shotgun (WGS) entry which is preliminary data.</text>
</comment>
<dbReference type="InterPro" id="IPR004960">
    <property type="entry name" value="LipA_acyltrans"/>
</dbReference>
<evidence type="ECO:0000256" key="2">
    <source>
        <dbReference type="ARBA" id="ARBA00022475"/>
    </source>
</evidence>
<keyword evidence="11" id="KW-0812">Transmembrane</keyword>
<evidence type="ECO:0000256" key="10">
    <source>
        <dbReference type="ARBA" id="ARBA00047503"/>
    </source>
</evidence>
<dbReference type="Pfam" id="PF03279">
    <property type="entry name" value="Lip_A_acyltrans"/>
    <property type="match status" value="1"/>
</dbReference>
<evidence type="ECO:0000256" key="6">
    <source>
        <dbReference type="ARBA" id="ARBA00023136"/>
    </source>
</evidence>
<keyword evidence="7" id="KW-0012">Acyltransferase</keyword>
<dbReference type="InterPro" id="IPR002201">
    <property type="entry name" value="Glyco_trans_9"/>
</dbReference>
<evidence type="ECO:0000256" key="9">
    <source>
        <dbReference type="ARBA" id="ARBA00044042"/>
    </source>
</evidence>
<keyword evidence="6 11" id="KW-0472">Membrane</keyword>
<dbReference type="EMBL" id="JACHIF010000005">
    <property type="protein sequence ID" value="MBB5038417.1"/>
    <property type="molecule type" value="Genomic_DNA"/>
</dbReference>
<dbReference type="AlphaFoldDB" id="A0A7W8DQK2"/>
<evidence type="ECO:0000256" key="8">
    <source>
        <dbReference type="ARBA" id="ARBA00043995"/>
    </source>
</evidence>
<dbReference type="PANTHER" id="PTHR30160">
    <property type="entry name" value="TETRAACYLDISACCHARIDE 4'-KINASE-RELATED"/>
    <property type="match status" value="1"/>
</dbReference>
<name>A0A7W8DQK2_9BACT</name>
<dbReference type="Pfam" id="PF01075">
    <property type="entry name" value="Glyco_transf_9"/>
    <property type="match status" value="1"/>
</dbReference>